<comment type="caution">
    <text evidence="2">The sequence shown here is derived from an EMBL/GenBank/DDBJ whole genome shotgun (WGS) entry which is preliminary data.</text>
</comment>
<name>A0AAE5CAT9_9BACT</name>
<accession>A0AAE5CAT9</accession>
<dbReference type="Proteomes" id="UP000702544">
    <property type="component" value="Unassembled WGS sequence"/>
</dbReference>
<organism evidence="2 3">
    <name type="scientific">Candidatus Kutchimonas denitrificans</name>
    <dbReference type="NCBI Taxonomy" id="3056748"/>
    <lineage>
        <taxon>Bacteria</taxon>
        <taxon>Pseudomonadati</taxon>
        <taxon>Gemmatimonadota</taxon>
        <taxon>Gemmatimonadia</taxon>
        <taxon>Candidatus Palauibacterales</taxon>
        <taxon>Candidatus Palauibacteraceae</taxon>
        <taxon>Candidatus Kutchimonas</taxon>
    </lineage>
</organism>
<reference evidence="2 3" key="1">
    <citation type="submission" date="2020-01" db="EMBL/GenBank/DDBJ databases">
        <title>Genomes assembled from Gulf of Kutch pelagic sediment metagenomes.</title>
        <authorList>
            <person name="Chandrashekar M."/>
            <person name="Mahajan M.S."/>
            <person name="Dave K.J."/>
            <person name="Vatsa P."/>
            <person name="Nathani N.M."/>
        </authorList>
    </citation>
    <scope>NUCLEOTIDE SEQUENCE [LARGE SCALE GENOMIC DNA]</scope>
    <source>
        <strain evidence="2">KS3-K002</strain>
    </source>
</reference>
<dbReference type="EMBL" id="JAACAK010000049">
    <property type="protein sequence ID" value="NIR74927.1"/>
    <property type="molecule type" value="Genomic_DNA"/>
</dbReference>
<dbReference type="AlphaFoldDB" id="A0AAE5CAT9"/>
<sequence>MRTILILIIWLAFPAGLAAQEARLDRVRERLPAETVNRIEVILAEARSADIPTDPLLDKALEGAAKGVPAERIVAALSAYTALLIEARGLVGPERDIGELVAATDAVRRGVSEAAIASLANEHEGDISVPLVVLGDLVAVEVPVDRARQVVKDALARGASPDELLAIPAAVRGLVRQGRTPEDAATAVGIAFLQGGLPGLIEIAGPLLEPPIGSPVPPGAGPPVEAGSKKRPGGGALDDRF</sequence>
<evidence type="ECO:0000256" key="1">
    <source>
        <dbReference type="SAM" id="MobiDB-lite"/>
    </source>
</evidence>
<evidence type="ECO:0000313" key="3">
    <source>
        <dbReference type="Proteomes" id="UP000702544"/>
    </source>
</evidence>
<protein>
    <submittedName>
        <fullName evidence="2">Uncharacterized protein</fullName>
    </submittedName>
</protein>
<feature type="region of interest" description="Disordered" evidence="1">
    <location>
        <begin position="211"/>
        <end position="241"/>
    </location>
</feature>
<feature type="compositionally biased region" description="Pro residues" evidence="1">
    <location>
        <begin position="211"/>
        <end position="221"/>
    </location>
</feature>
<proteinExistence type="predicted"/>
<evidence type="ECO:0000313" key="2">
    <source>
        <dbReference type="EMBL" id="NIR74927.1"/>
    </source>
</evidence>
<gene>
    <name evidence="2" type="ORF">GWO12_07405</name>
</gene>